<dbReference type="Pfam" id="PF00873">
    <property type="entry name" value="ACR_tran"/>
    <property type="match status" value="2"/>
</dbReference>
<feature type="transmembrane region" description="Helical" evidence="1">
    <location>
        <begin position="921"/>
        <end position="942"/>
    </location>
</feature>
<dbReference type="Gene3D" id="3.30.70.1440">
    <property type="entry name" value="Multidrug efflux transporter AcrB pore domain"/>
    <property type="match status" value="1"/>
</dbReference>
<dbReference type="SUPFAM" id="SSF82866">
    <property type="entry name" value="Multidrug efflux transporter AcrB transmembrane domain"/>
    <property type="match status" value="2"/>
</dbReference>
<organism evidence="2 3">
    <name type="scientific">Spirosoma utsteinense</name>
    <dbReference type="NCBI Taxonomy" id="2585773"/>
    <lineage>
        <taxon>Bacteria</taxon>
        <taxon>Pseudomonadati</taxon>
        <taxon>Bacteroidota</taxon>
        <taxon>Cytophagia</taxon>
        <taxon>Cytophagales</taxon>
        <taxon>Cytophagaceae</taxon>
        <taxon>Spirosoma</taxon>
    </lineage>
</organism>
<evidence type="ECO:0000313" key="3">
    <source>
        <dbReference type="Proteomes" id="UP000700732"/>
    </source>
</evidence>
<dbReference type="SUPFAM" id="SSF82714">
    <property type="entry name" value="Multidrug efflux transporter AcrB TolC docking domain, DN and DC subdomains"/>
    <property type="match status" value="2"/>
</dbReference>
<feature type="transmembrane region" description="Helical" evidence="1">
    <location>
        <begin position="36"/>
        <end position="54"/>
    </location>
</feature>
<dbReference type="Gene3D" id="3.30.70.1320">
    <property type="entry name" value="Multidrug efflux transporter AcrB pore domain like"/>
    <property type="match status" value="1"/>
</dbReference>
<dbReference type="InterPro" id="IPR027463">
    <property type="entry name" value="AcrB_DN_DC_subdom"/>
</dbReference>
<reference evidence="2 3" key="1">
    <citation type="submission" date="2019-06" db="EMBL/GenBank/DDBJ databases">
        <title>Spirosoma utsteinense sp. nov. isolated from Antarctic ice-free soils.</title>
        <authorList>
            <person name="Tahon G."/>
        </authorList>
    </citation>
    <scope>NUCLEOTIDE SEQUENCE [LARGE SCALE GENOMIC DNA]</scope>
    <source>
        <strain evidence="2 3">LMG 31447</strain>
    </source>
</reference>
<dbReference type="PANTHER" id="PTHR32063:SF8">
    <property type="entry name" value="CATION EFFLUX PROTEIN"/>
    <property type="match status" value="1"/>
</dbReference>
<dbReference type="PRINTS" id="PR00702">
    <property type="entry name" value="ACRIFLAVINRP"/>
</dbReference>
<keyword evidence="1" id="KW-1133">Transmembrane helix</keyword>
<feature type="transmembrane region" description="Helical" evidence="1">
    <location>
        <begin position="1058"/>
        <end position="1082"/>
    </location>
</feature>
<comment type="caution">
    <text evidence="2">The sequence shown here is derived from an EMBL/GenBank/DDBJ whole genome shotgun (WGS) entry which is preliminary data.</text>
</comment>
<evidence type="ECO:0000256" key="1">
    <source>
        <dbReference type="SAM" id="Phobius"/>
    </source>
</evidence>
<dbReference type="Gene3D" id="3.30.2090.10">
    <property type="entry name" value="Multidrug efflux transporter AcrB TolC docking domain, DN and DC subdomains"/>
    <property type="match status" value="2"/>
</dbReference>
<dbReference type="Gene3D" id="3.30.70.1430">
    <property type="entry name" value="Multidrug efflux transporter AcrB pore domain"/>
    <property type="match status" value="2"/>
</dbReference>
<evidence type="ECO:0000313" key="2">
    <source>
        <dbReference type="EMBL" id="MBC3790061.1"/>
    </source>
</evidence>
<feature type="transmembrane region" description="Helical" evidence="1">
    <location>
        <begin position="361"/>
        <end position="381"/>
    </location>
</feature>
<dbReference type="Gene3D" id="1.20.1640.10">
    <property type="entry name" value="Multidrug efflux transporter AcrB transmembrane domain"/>
    <property type="match status" value="2"/>
</dbReference>
<dbReference type="InterPro" id="IPR001036">
    <property type="entry name" value="Acrflvin-R"/>
</dbReference>
<feature type="transmembrane region" description="Helical" evidence="1">
    <location>
        <begin position="1027"/>
        <end position="1046"/>
    </location>
</feature>
<name>A0ABR6W1R4_9BACT</name>
<sequence>MWIVRLALEKKYTIAVMALLIMIMGGLSISQMPTDIFPRINIPVVSVLWGYNGLSTNEMEKMITNFSETSIINNVGDIQRVESQTYNGTAAIKLYFQPTVKIEEAIAQVTAISQTILTRMPPGTQPPLIVRYNATDVPVLQLGLSSDSLTEPQITDYAQTRVRPQISTVPGSRLSQAFGGKTRQITVDLEPDQLVAYNVTPEEVVAAVSAQNLTLPSGSLRLSDREYNVRLNSKPDVITTLNDVPIKVVGGTTVHMRDVANVHDGAAVQSNIVKQDGSKGVLMSIVKTGNASTTQIVDKIRNQVLPTVRAAAPSNLRIEELFDQSVFVRASIKGVLVEGLIAGLLTAAMILLFLGSWRSTFIVAISIPLSILSSLIALYLLGETLNIQTLGGLALAIGILVDDATVTIENIHRNEELGMPLRQAIIEGAQQIATPTLVSTLTICIVFTSVLFLEGPARFLFGPLAEAVVFAMLASYVLSRTLVPALADLMLKGESHGTLPVAESPGSGQHTAFSTSDQSLPEGGVNQHLDQPLPGLSATGRVRPNAFTRFYNRFNRGFDRFQDRYIGALTWVLNNRRTVLVVFVGVVAFTAVLLPFVGRDFFPRVDAGQIKLHMRAPAGTRLEATEQVAAQTAEIVREVIPEEEVGSVISNIGLTSERYNFIFTDNSSLGSADAELLISLSEERSRPTDDYIRELRARLREEMPDVTYFFLPADIVSQILNFGLTSAIDVQVSGFDRANNLTVARELRDRIAQVPGAVDVHLHQVLDAPELFLDVDRERAAQFGLTEQRVATNMNISLSGTGQTRPNFWPDPVTGFPYLIAVQTPPYRLDSYEKLLRTPIVPGQVTPQLLSNVTTVKRTSAPVIINRVNTQPTYDVYASVEKTDLGSVAKELNALAAEYKTRLKPGNTISIRGQVESMESAFSRLGIGIVFAALLVYLLMVVNFQSFRYPFIIITALPGALCGMVWMLYLTGTTFSIPSLMGAIMSVGVATANSILLISFAKDHLPAVGGNAYEAALEAGRTRLRPILMTAIAMIIGMLPMSLGLGEGGEQNAPLGRAVIGGLLMATFTTLLFVPVVFSYLVRKKGSDVKPETVRS</sequence>
<keyword evidence="1" id="KW-0472">Membrane</keyword>
<gene>
    <name evidence="2" type="ORF">FH603_545</name>
</gene>
<dbReference type="Proteomes" id="UP000700732">
    <property type="component" value="Unassembled WGS sequence"/>
</dbReference>
<keyword evidence="1" id="KW-0812">Transmembrane</keyword>
<feature type="transmembrane region" description="Helical" evidence="1">
    <location>
        <begin position="12"/>
        <end position="30"/>
    </location>
</feature>
<feature type="transmembrane region" description="Helical" evidence="1">
    <location>
        <begin position="459"/>
        <end position="478"/>
    </location>
</feature>
<feature type="transmembrane region" description="Helical" evidence="1">
    <location>
        <begin position="949"/>
        <end position="969"/>
    </location>
</feature>
<feature type="transmembrane region" description="Helical" evidence="1">
    <location>
        <begin position="335"/>
        <end position="355"/>
    </location>
</feature>
<feature type="transmembrane region" description="Helical" evidence="1">
    <location>
        <begin position="579"/>
        <end position="597"/>
    </location>
</feature>
<dbReference type="RefSeq" id="WP_186735805.1">
    <property type="nucleotide sequence ID" value="NZ_VFIA01000003.1"/>
</dbReference>
<feature type="transmembrane region" description="Helical" evidence="1">
    <location>
        <begin position="432"/>
        <end position="453"/>
    </location>
</feature>
<feature type="transmembrane region" description="Helical" evidence="1">
    <location>
        <begin position="975"/>
        <end position="998"/>
    </location>
</feature>
<dbReference type="EMBL" id="VFIA01000003">
    <property type="protein sequence ID" value="MBC3790061.1"/>
    <property type="molecule type" value="Genomic_DNA"/>
</dbReference>
<protein>
    <submittedName>
        <fullName evidence="2">Multidrug efflux pump subunit AcrB</fullName>
    </submittedName>
</protein>
<dbReference type="SUPFAM" id="SSF82693">
    <property type="entry name" value="Multidrug efflux transporter AcrB pore domain, PN1, PN2, PC1 and PC2 subdomains"/>
    <property type="match status" value="3"/>
</dbReference>
<keyword evidence="3" id="KW-1185">Reference proteome</keyword>
<dbReference type="PANTHER" id="PTHR32063">
    <property type="match status" value="1"/>
</dbReference>
<accession>A0ABR6W1R4</accession>
<proteinExistence type="predicted"/>